<comment type="caution">
    <text evidence="2">The sequence shown here is derived from an EMBL/GenBank/DDBJ whole genome shotgun (WGS) entry which is preliminary data.</text>
</comment>
<dbReference type="PROSITE" id="PS51704">
    <property type="entry name" value="GP_PDE"/>
    <property type="match status" value="1"/>
</dbReference>
<dbReference type="PANTHER" id="PTHR46211:SF1">
    <property type="entry name" value="GLYCEROPHOSPHODIESTER PHOSPHODIESTERASE, CYTOPLASMIC"/>
    <property type="match status" value="1"/>
</dbReference>
<evidence type="ECO:0000313" key="2">
    <source>
        <dbReference type="EMBL" id="TDT71479.1"/>
    </source>
</evidence>
<dbReference type="InterPro" id="IPR030395">
    <property type="entry name" value="GP_PDE_dom"/>
</dbReference>
<proteinExistence type="predicted"/>
<sequence>MFILAHRGASNDYLENSISSFKNLESYLIDGVEFDVQLTKDNKLIIFHDYNLKRLTNSTNYIFNLDYDELKKIPLINKEYIPTLDIVMNLLPKNIIINIELKLPSFLNKHKLFAKIIIDFLKKIKNKDNIVISSFNHNLLNEIFLLDNTINLSPIFANEMDNFNKYIDFNFVPYSINLSKEYVSKEIVEFLHFNNNKIWVYSTNTIYEEKFLENLNIDAIFSNIIKKSD</sequence>
<dbReference type="Pfam" id="PF03009">
    <property type="entry name" value="GDPD"/>
    <property type="match status" value="1"/>
</dbReference>
<dbReference type="Proteomes" id="UP000294678">
    <property type="component" value="Unassembled WGS sequence"/>
</dbReference>
<reference evidence="2 3" key="1">
    <citation type="submission" date="2019-03" db="EMBL/GenBank/DDBJ databases">
        <title>Genomic Encyclopedia of Type Strains, Phase IV (KMG-IV): sequencing the most valuable type-strain genomes for metagenomic binning, comparative biology and taxonomic classification.</title>
        <authorList>
            <person name="Goeker M."/>
        </authorList>
    </citation>
    <scope>NUCLEOTIDE SEQUENCE [LARGE SCALE GENOMIC DNA]</scope>
    <source>
        <strain evidence="2 3">DSM 100055</strain>
    </source>
</reference>
<evidence type="ECO:0000259" key="1">
    <source>
        <dbReference type="PROSITE" id="PS51704"/>
    </source>
</evidence>
<feature type="domain" description="GP-PDE" evidence="1">
    <location>
        <begin position="1"/>
        <end position="229"/>
    </location>
</feature>
<gene>
    <name evidence="2" type="ORF">EV215_0855</name>
</gene>
<dbReference type="InterPro" id="IPR017946">
    <property type="entry name" value="PLC-like_Pdiesterase_TIM-brl"/>
</dbReference>
<evidence type="ECO:0000313" key="3">
    <source>
        <dbReference type="Proteomes" id="UP000294678"/>
    </source>
</evidence>
<name>A0AA46DZ98_9FUSO</name>
<dbReference type="SUPFAM" id="SSF51695">
    <property type="entry name" value="PLC-like phosphodiesterases"/>
    <property type="match status" value="1"/>
</dbReference>
<dbReference type="EMBL" id="SOBG01000003">
    <property type="protein sequence ID" value="TDT71479.1"/>
    <property type="molecule type" value="Genomic_DNA"/>
</dbReference>
<keyword evidence="3" id="KW-1185">Reference proteome</keyword>
<dbReference type="RefSeq" id="WP_134112746.1">
    <property type="nucleotide sequence ID" value="NZ_SOBG01000003.1"/>
</dbReference>
<dbReference type="GO" id="GO:0008081">
    <property type="term" value="F:phosphoric diester hydrolase activity"/>
    <property type="evidence" value="ECO:0007669"/>
    <property type="project" value="InterPro"/>
</dbReference>
<accession>A0AA46DZ98</accession>
<organism evidence="2 3">
    <name type="scientific">Hypnocyclicus thermotrophus</name>
    <dbReference type="NCBI Taxonomy" id="1627895"/>
    <lineage>
        <taxon>Bacteria</taxon>
        <taxon>Fusobacteriati</taxon>
        <taxon>Fusobacteriota</taxon>
        <taxon>Fusobacteriia</taxon>
        <taxon>Fusobacteriales</taxon>
        <taxon>Fusobacteriaceae</taxon>
        <taxon>Hypnocyclicus</taxon>
    </lineage>
</organism>
<protein>
    <submittedName>
        <fullName evidence="2">Glycerophosphoryl diester phosphodiesterase</fullName>
    </submittedName>
</protein>
<dbReference type="Gene3D" id="3.20.20.190">
    <property type="entry name" value="Phosphatidylinositol (PI) phosphodiesterase"/>
    <property type="match status" value="1"/>
</dbReference>
<dbReference type="GO" id="GO:0006629">
    <property type="term" value="P:lipid metabolic process"/>
    <property type="evidence" value="ECO:0007669"/>
    <property type="project" value="InterPro"/>
</dbReference>
<dbReference type="AlphaFoldDB" id="A0AA46DZ98"/>
<dbReference type="PANTHER" id="PTHR46211">
    <property type="entry name" value="GLYCEROPHOSPHORYL DIESTER PHOSPHODIESTERASE"/>
    <property type="match status" value="1"/>
</dbReference>